<dbReference type="SUPFAM" id="SSF57701">
    <property type="entry name" value="Zn2/Cys6 DNA-binding domain"/>
    <property type="match status" value="1"/>
</dbReference>
<dbReference type="SMART" id="SM00175">
    <property type="entry name" value="RAB"/>
    <property type="match status" value="1"/>
</dbReference>
<dbReference type="PANTHER" id="PTHR47663">
    <property type="entry name" value="XYLANOLYTIC TRANSCRIPTIONAL ACTIVATOR XLNR-RELATED"/>
    <property type="match status" value="1"/>
</dbReference>
<name>A0A0E9NI61_SAICN</name>
<keyword evidence="24" id="KW-1185">Reference proteome</keyword>
<dbReference type="SMART" id="SM00174">
    <property type="entry name" value="RHO"/>
    <property type="match status" value="1"/>
</dbReference>
<comment type="similarity">
    <text evidence="2">Belongs to the GPN-loop GTPase family.</text>
</comment>
<dbReference type="Pfam" id="PF03029">
    <property type="entry name" value="ATP_bind_1"/>
    <property type="match status" value="1"/>
</dbReference>
<dbReference type="GO" id="GO:0008270">
    <property type="term" value="F:zinc ion binding"/>
    <property type="evidence" value="ECO:0007669"/>
    <property type="project" value="InterPro"/>
</dbReference>
<keyword evidence="9" id="KW-0862">Zinc</keyword>
<keyword evidence="8" id="KW-0378">Hydrolase</keyword>
<dbReference type="GO" id="GO:0005886">
    <property type="term" value="C:plasma membrane"/>
    <property type="evidence" value="ECO:0007669"/>
    <property type="project" value="UniProtKB-SubCell"/>
</dbReference>
<evidence type="ECO:0000256" key="14">
    <source>
        <dbReference type="ARBA" id="ARBA00023159"/>
    </source>
</evidence>
<dbReference type="InterPro" id="IPR051439">
    <property type="entry name" value="XlnR/Xlr1"/>
</dbReference>
<reference evidence="23 24" key="3">
    <citation type="journal article" date="2015" name="Genome Announc.">
        <title>Draft Genome Sequence of the Archiascomycetous Yeast Saitoella complicata.</title>
        <authorList>
            <person name="Yamauchi K."/>
            <person name="Kondo S."/>
            <person name="Hamamoto M."/>
            <person name="Takahashi Y."/>
            <person name="Ogura Y."/>
            <person name="Hayashi T."/>
            <person name="Nishida H."/>
        </authorList>
    </citation>
    <scope>NUCLEOTIDE SEQUENCE [LARGE SCALE GENOMIC DNA]</scope>
    <source>
        <strain evidence="23 24">NRRL Y-17804</strain>
    </source>
</reference>
<evidence type="ECO:0000256" key="6">
    <source>
        <dbReference type="ARBA" id="ARBA00022723"/>
    </source>
</evidence>
<feature type="compositionally biased region" description="Acidic residues" evidence="21">
    <location>
        <begin position="1496"/>
        <end position="1513"/>
    </location>
</feature>
<keyword evidence="12" id="KW-0342">GTP-binding</keyword>
<comment type="similarity">
    <text evidence="3">Belongs to the small GTPase superfamily. Ras family.</text>
</comment>
<dbReference type="PROSITE" id="PS51419">
    <property type="entry name" value="RAB"/>
    <property type="match status" value="1"/>
</dbReference>
<keyword evidence="6" id="KW-0479">Metal-binding</keyword>
<dbReference type="InterPro" id="IPR004130">
    <property type="entry name" value="Gpn"/>
</dbReference>
<evidence type="ECO:0000256" key="5">
    <source>
        <dbReference type="ARBA" id="ARBA00022481"/>
    </source>
</evidence>
<sequence>MPFAQIVIGPPGSGKTTYCNGMHQFMSAIGRKCSVVNLDPANDHVSYPCALDVQDLVTLDDIMEAENLGPNGGIIHALDVLEENWDWLENGLKKLGDDYVLLDCPGQVELFTHDGSLQRIFRKVEKLGYRLVVVHLVDAHYCTDPAKYISVLLLSLRSMLAMDLPHINVLSKIDLLERYGKLAFNLDFYTEVQDLSYLLPLLEADPRLAKYASLNTAITELIESFSLVAFETLAVEDKKSMTKLLNNIDRAGGYAFGSAEGAGDDVWAVAVRGGWGEEYNVRDVQERWIDERESYDRVEREQWKEEGQNAQAPPRIDCSLRRRFPRQPSLARKGTLLHCNLQLPHADPCLKPRPTQRQGARSTLEPPRASLPIQPSGQQAIAVFERLFSWITRNVCRYSPSISPGSSVIRDIGTHISQRVQSITFNRNVKGAIAELDEPLFTQRSRQSDAEGAAFLREYKLVVVGGGGVGKSALTIQLIQSHFVDEYDPTIEDSYRKQCLIDDEVALLDVLDTAGQEEYSAMREQYMRTGEGFLLVYSITSRSSFEEIQTFQQQILRVKDKDYFPVIVVGNKCDLEAERQVSQAEGKELARQFNCRFIETSAKQRINVDEAFYNLVREIRRYNKDQSGAKNGVASGGRMDMDEGRSAGSAGFGIGGAMRHVASDVRVSYGRQGGEVRYVWDKSRAELSKGVGYRHVGLYSYLFLFLHMLSLFAIVYVGSFRLSFSIGSVLSVYWSGPLDCLLPFDIDINVCPDRGITYEEGKPSRRSSAYKSDACQPYRPVTSDHCLQIVHSSSESCRYRYRHPPDSDRRLHYFFLSRPSEVRRTLRRPLRSHSLLKLALHRFMFPSAEVLRWGVFAGSESAALHFWWVAVVEIEHLVFAFEKAVEALSAAPCASLPVGDVRTKLVIVFALVTTSHCDPATMMPSTTSSALSNSQQPPVHGPPRPISNDDSSSTPQGEKRKRVSRACDQCNILRTRCGGGCPCERCLETGTLCEYTRIPKKRGVAKGTTTRTPQPQPQSSGMSQPGGSGPSTGSPSYHDGGPGLHRQAAQLRPDVGRQQHSAYSNVSYKTESPQQVQRDLQGSRTSSITSHQPVSGNASVSSPDTHGHYGQYQHQHHQQHPQQHQQQAQGYTTGVHTPYGSSGTFPTLTSAAPSGMTPLQTEYTPPVSDMRTQISQQPYSNDAMNDTFSSGVYLPIAQPQIAQQPLLPAAPMQQASMGPVGGSYGGGGMGHTQGGSVGGYGGYGYEQQAVQRVQPGLGPGPGATTTSHSFSPGGSFGGIFSGPGTIANTPAPAPAPLPLGIPTSQAPTHTSFPGVGVVAGMGTSPFPRLPHPGNRTHVPPTCKYPILHPLLPALAPIIGADVAASLLETYFDNSPLVLGYCIRRSSILDKTNPRKTTKALVYAMLCVASHHAEHTALSSSPVTRNRVVHRLFELCLEELKPLRHESGGVLDDVITYIQLGTIISASEFKGVSLRWWNAAWTLARELNLNRESGFSEGDEEPNQEGDALENFTEEEREERRRTWWILFAVDRHLALCYHRPLMLGEWECEKLRWPIDDVVWEADVDLVENGGPKGSGVFFEVRGRGVFEFFLPLMCILGEIVHLHNAMQHPTLAPSVQAQQDMKAVISAHLEGYRISLGNFVPADGMDEGPFRAYAEQIMHTLHILLSGKWDALEMLDDIDGWITSPEFLDATAHAVQAAEAVGRILVADPSISYLPFFSGIYLLQGSFLLLLILDQLPDPDQSVISACEGLVRAHESAICTLDTAYQRNFRRIMSGTISIVKKKRGGVVDERAEDANRAKVREVLGLYRWTKEGRGLVLHLVPSSWYVVTAYNNKDIKGLESPGQAVKKVSRICALLSS</sequence>
<dbReference type="CDD" id="cd04138">
    <property type="entry name" value="H_N_K_Ras_like"/>
    <property type="match status" value="1"/>
</dbReference>
<dbReference type="PROSITE" id="PS50048">
    <property type="entry name" value="ZN2_CY6_FUNGAL_2"/>
    <property type="match status" value="1"/>
</dbReference>
<dbReference type="GO" id="GO:0003677">
    <property type="term" value="F:DNA binding"/>
    <property type="evidence" value="ECO:0007669"/>
    <property type="project" value="UniProtKB-KW"/>
</dbReference>
<dbReference type="InterPro" id="IPR005225">
    <property type="entry name" value="Small_GTP-bd"/>
</dbReference>
<organism evidence="23 24">
    <name type="scientific">Saitoella complicata (strain BCRC 22490 / CBS 7301 / JCM 7358 / NBRC 10748 / NRRL Y-17804)</name>
    <dbReference type="NCBI Taxonomy" id="698492"/>
    <lineage>
        <taxon>Eukaryota</taxon>
        <taxon>Fungi</taxon>
        <taxon>Dikarya</taxon>
        <taxon>Ascomycota</taxon>
        <taxon>Taphrinomycotina</taxon>
        <taxon>Taphrinomycotina incertae sedis</taxon>
        <taxon>Saitoella</taxon>
    </lineage>
</organism>
<evidence type="ECO:0000256" key="21">
    <source>
        <dbReference type="SAM" id="MobiDB-lite"/>
    </source>
</evidence>
<evidence type="ECO:0000256" key="13">
    <source>
        <dbReference type="ARBA" id="ARBA00023136"/>
    </source>
</evidence>
<dbReference type="InterPro" id="IPR027417">
    <property type="entry name" value="P-loop_NTPase"/>
</dbReference>
<dbReference type="SMART" id="SM00906">
    <property type="entry name" value="Fungal_trans"/>
    <property type="match status" value="1"/>
</dbReference>
<dbReference type="Gene3D" id="4.10.240.10">
    <property type="entry name" value="Zn(2)-C6 fungal-type DNA-binding domain"/>
    <property type="match status" value="1"/>
</dbReference>
<evidence type="ECO:0000259" key="22">
    <source>
        <dbReference type="PROSITE" id="PS50048"/>
    </source>
</evidence>
<dbReference type="InterPro" id="IPR007219">
    <property type="entry name" value="XnlR_reg_dom"/>
</dbReference>
<accession>A0A0E9NI61</accession>
<evidence type="ECO:0000256" key="11">
    <source>
        <dbReference type="ARBA" id="ARBA00023125"/>
    </source>
</evidence>
<evidence type="ECO:0000256" key="19">
    <source>
        <dbReference type="ARBA" id="ARBA00037990"/>
    </source>
</evidence>
<dbReference type="GO" id="GO:0000981">
    <property type="term" value="F:DNA-binding transcription factor activity, RNA polymerase II-specific"/>
    <property type="evidence" value="ECO:0007669"/>
    <property type="project" value="InterPro"/>
</dbReference>
<feature type="region of interest" description="Disordered" evidence="21">
    <location>
        <begin position="348"/>
        <end position="372"/>
    </location>
</feature>
<dbReference type="GO" id="GO:0005525">
    <property type="term" value="F:GTP binding"/>
    <property type="evidence" value="ECO:0007669"/>
    <property type="project" value="UniProtKB-KW"/>
</dbReference>
<comment type="similarity">
    <text evidence="19">Belongs to the xlnR/xlr1 family.</text>
</comment>
<dbReference type="InterPro" id="IPR030231">
    <property type="entry name" value="Gpn2"/>
</dbReference>
<dbReference type="CDD" id="cd12148">
    <property type="entry name" value="fungal_TF_MHR"/>
    <property type="match status" value="1"/>
</dbReference>
<dbReference type="PROSITE" id="PS51421">
    <property type="entry name" value="RAS"/>
    <property type="match status" value="1"/>
</dbReference>
<keyword evidence="11" id="KW-0238">DNA-binding</keyword>
<comment type="caution">
    <text evidence="23">The sequence shown here is derived from an EMBL/GenBank/DDBJ whole genome shotgun (WGS) entry which is preliminary data.</text>
</comment>
<evidence type="ECO:0000256" key="16">
    <source>
        <dbReference type="ARBA" id="ARBA00023242"/>
    </source>
</evidence>
<dbReference type="Gene3D" id="3.40.50.300">
    <property type="entry name" value="P-loop containing nucleotide triphosphate hydrolases"/>
    <property type="match status" value="2"/>
</dbReference>
<dbReference type="GO" id="GO:0003924">
    <property type="term" value="F:GTPase activity"/>
    <property type="evidence" value="ECO:0007669"/>
    <property type="project" value="InterPro"/>
</dbReference>
<dbReference type="CDD" id="cd00067">
    <property type="entry name" value="GAL4"/>
    <property type="match status" value="1"/>
</dbReference>
<dbReference type="PANTHER" id="PTHR47663:SF1">
    <property type="entry name" value="XYLANOLYTIC TRANSCRIPTIONAL ACTIVATOR XLNR-RELATED"/>
    <property type="match status" value="1"/>
</dbReference>
<dbReference type="EMBL" id="BACD03000023">
    <property type="protein sequence ID" value="GAO49534.1"/>
    <property type="molecule type" value="Genomic_DNA"/>
</dbReference>
<evidence type="ECO:0000256" key="2">
    <source>
        <dbReference type="ARBA" id="ARBA00005290"/>
    </source>
</evidence>
<keyword evidence="16" id="KW-0539">Nucleus</keyword>
<keyword evidence="13" id="KW-0472">Membrane</keyword>
<dbReference type="SMART" id="SM00173">
    <property type="entry name" value="RAS"/>
    <property type="match status" value="1"/>
</dbReference>
<dbReference type="Pfam" id="PF00071">
    <property type="entry name" value="Ras"/>
    <property type="match status" value="1"/>
</dbReference>
<dbReference type="FunFam" id="3.40.50.300:FF:000080">
    <property type="entry name" value="Ras-like GTPase Ras1"/>
    <property type="match status" value="1"/>
</dbReference>
<dbReference type="InterPro" id="IPR001806">
    <property type="entry name" value="Small_GTPase"/>
</dbReference>
<dbReference type="FunFam" id="3.40.50.300:FF:000338">
    <property type="entry name" value="GPN-loop GTPase 2"/>
    <property type="match status" value="1"/>
</dbReference>
<evidence type="ECO:0000256" key="17">
    <source>
        <dbReference type="ARBA" id="ARBA00023288"/>
    </source>
</evidence>
<reference evidence="23 24" key="1">
    <citation type="journal article" date="2011" name="J. Gen. Appl. Microbiol.">
        <title>Draft genome sequencing of the enigmatic yeast Saitoella complicata.</title>
        <authorList>
            <person name="Nishida H."/>
            <person name="Hamamoto M."/>
            <person name="Sugiyama J."/>
        </authorList>
    </citation>
    <scope>NUCLEOTIDE SEQUENCE [LARGE SCALE GENOMIC DNA]</scope>
    <source>
        <strain evidence="23 24">NRRL Y-17804</strain>
    </source>
</reference>
<evidence type="ECO:0000256" key="4">
    <source>
        <dbReference type="ARBA" id="ARBA00022475"/>
    </source>
</evidence>
<feature type="compositionally biased region" description="Polar residues" evidence="21">
    <location>
        <begin position="1058"/>
        <end position="1104"/>
    </location>
</feature>
<keyword evidence="14" id="KW-0010">Activator</keyword>
<keyword evidence="5" id="KW-0488">Methylation</keyword>
<keyword evidence="17" id="KW-0449">Lipoprotein</keyword>
<keyword evidence="15" id="KW-0804">Transcription</keyword>
<keyword evidence="7" id="KW-0547">Nucleotide-binding</keyword>
<evidence type="ECO:0000256" key="9">
    <source>
        <dbReference type="ARBA" id="ARBA00022833"/>
    </source>
</evidence>
<feature type="compositionally biased region" description="Low complexity" evidence="21">
    <location>
        <begin position="1120"/>
        <end position="1131"/>
    </location>
</feature>
<feature type="compositionally biased region" description="Low complexity" evidence="21">
    <location>
        <begin position="1008"/>
        <end position="1023"/>
    </location>
</feature>
<evidence type="ECO:0000256" key="8">
    <source>
        <dbReference type="ARBA" id="ARBA00022801"/>
    </source>
</evidence>
<keyword evidence="4" id="KW-1003">Cell membrane</keyword>
<feature type="region of interest" description="Disordered" evidence="21">
    <location>
        <begin position="1004"/>
        <end position="1166"/>
    </location>
</feature>
<feature type="domain" description="Zn(2)-C6 fungal-type" evidence="22">
    <location>
        <begin position="966"/>
        <end position="995"/>
    </location>
</feature>
<feature type="region of interest" description="Disordered" evidence="21">
    <location>
        <begin position="923"/>
        <end position="965"/>
    </location>
</feature>
<dbReference type="InterPro" id="IPR036864">
    <property type="entry name" value="Zn2-C6_fun-type_DNA-bd_sf"/>
</dbReference>
<dbReference type="SMART" id="SM00176">
    <property type="entry name" value="RAN"/>
    <property type="match status" value="1"/>
</dbReference>
<dbReference type="CDD" id="cd17871">
    <property type="entry name" value="GPN2"/>
    <property type="match status" value="1"/>
</dbReference>
<dbReference type="Pfam" id="PF04082">
    <property type="entry name" value="Fungal_trans"/>
    <property type="match status" value="1"/>
</dbReference>
<protein>
    <recommendedName>
        <fullName evidence="20">ATP-binding domain 1 family member B homolog</fullName>
    </recommendedName>
</protein>
<evidence type="ECO:0000256" key="18">
    <source>
        <dbReference type="ARBA" id="ARBA00023289"/>
    </source>
</evidence>
<evidence type="ECO:0000256" key="10">
    <source>
        <dbReference type="ARBA" id="ARBA00023015"/>
    </source>
</evidence>
<feature type="compositionally biased region" description="Polar residues" evidence="21">
    <location>
        <begin position="1132"/>
        <end position="1163"/>
    </location>
</feature>
<dbReference type="GO" id="GO:0006351">
    <property type="term" value="P:DNA-templated transcription"/>
    <property type="evidence" value="ECO:0007669"/>
    <property type="project" value="InterPro"/>
</dbReference>
<keyword evidence="10" id="KW-0805">Transcription regulation</keyword>
<dbReference type="NCBIfam" id="TIGR00231">
    <property type="entry name" value="small_GTP"/>
    <property type="match status" value="1"/>
</dbReference>
<dbReference type="SUPFAM" id="SSF52540">
    <property type="entry name" value="P-loop containing nucleoside triphosphate hydrolases"/>
    <property type="match status" value="2"/>
</dbReference>
<proteinExistence type="inferred from homology"/>
<feature type="region of interest" description="Disordered" evidence="21">
    <location>
        <begin position="1493"/>
        <end position="1513"/>
    </location>
</feature>
<evidence type="ECO:0000256" key="3">
    <source>
        <dbReference type="ARBA" id="ARBA00008344"/>
    </source>
</evidence>
<keyword evidence="18" id="KW-0636">Prenylation</keyword>
<evidence type="ECO:0000313" key="23">
    <source>
        <dbReference type="EMBL" id="GAO49534.1"/>
    </source>
</evidence>
<evidence type="ECO:0000256" key="20">
    <source>
        <dbReference type="ARBA" id="ARBA00080015"/>
    </source>
</evidence>
<reference evidence="23 24" key="2">
    <citation type="journal article" date="2014" name="J. Gen. Appl. Microbiol.">
        <title>The early diverging ascomycetous budding yeast Saitoella complicata has three histone deacetylases belonging to the Clr6, Hos2, and Rpd3 lineages.</title>
        <authorList>
            <person name="Nishida H."/>
            <person name="Matsumoto T."/>
            <person name="Kondo S."/>
            <person name="Hamamoto M."/>
            <person name="Yoshikawa H."/>
        </authorList>
    </citation>
    <scope>NUCLEOTIDE SEQUENCE [LARGE SCALE GENOMIC DNA]</scope>
    <source>
        <strain evidence="23 24">NRRL Y-17804</strain>
    </source>
</reference>
<feature type="compositionally biased region" description="Polar residues" evidence="21">
    <location>
        <begin position="923"/>
        <end position="937"/>
    </location>
</feature>
<gene>
    <name evidence="23" type="ORF">G7K_3683-t1</name>
</gene>
<evidence type="ECO:0000256" key="15">
    <source>
        <dbReference type="ARBA" id="ARBA00023163"/>
    </source>
</evidence>
<evidence type="ECO:0000256" key="12">
    <source>
        <dbReference type="ARBA" id="ARBA00023134"/>
    </source>
</evidence>
<evidence type="ECO:0000256" key="7">
    <source>
        <dbReference type="ARBA" id="ARBA00022741"/>
    </source>
</evidence>
<evidence type="ECO:0000256" key="1">
    <source>
        <dbReference type="ARBA" id="ARBA00004193"/>
    </source>
</evidence>
<dbReference type="SMART" id="SM00066">
    <property type="entry name" value="GAL4"/>
    <property type="match status" value="1"/>
</dbReference>
<dbReference type="PROSITE" id="PS51420">
    <property type="entry name" value="RHO"/>
    <property type="match status" value="1"/>
</dbReference>
<dbReference type="PRINTS" id="PR00449">
    <property type="entry name" value="RASTRNSFRMNG"/>
</dbReference>
<dbReference type="InterPro" id="IPR001138">
    <property type="entry name" value="Zn2Cys6_DnaBD"/>
</dbReference>
<comment type="subcellular location">
    <subcellularLocation>
        <location evidence="1">Cell membrane</location>
        <topology evidence="1">Lipid-anchor</topology>
    </subcellularLocation>
</comment>
<dbReference type="Proteomes" id="UP000033140">
    <property type="component" value="Unassembled WGS sequence"/>
</dbReference>
<dbReference type="Pfam" id="PF00172">
    <property type="entry name" value="Zn_clus"/>
    <property type="match status" value="1"/>
</dbReference>
<dbReference type="STRING" id="698492.A0A0E9NI61"/>
<evidence type="ECO:0000313" key="24">
    <source>
        <dbReference type="Proteomes" id="UP000033140"/>
    </source>
</evidence>